<dbReference type="RefSeq" id="XP_010925154.1">
    <property type="nucleotide sequence ID" value="XM_010926852.3"/>
</dbReference>
<dbReference type="GO" id="GO:0006888">
    <property type="term" value="P:endoplasmic reticulum to Golgi vesicle-mediated transport"/>
    <property type="evidence" value="ECO:0007669"/>
    <property type="project" value="InterPro"/>
</dbReference>
<dbReference type="RefSeq" id="XP_073114884.1">
    <property type="nucleotide sequence ID" value="XM_073258783.1"/>
</dbReference>
<dbReference type="AlphaFoldDB" id="A0A6I9REZ4"/>
<dbReference type="RefSeq" id="XP_010925156.1">
    <property type="nucleotide sequence ID" value="XM_010926854.3"/>
</dbReference>
<evidence type="ECO:0000313" key="5">
    <source>
        <dbReference type="RefSeq" id="XP_029121179.1"/>
    </source>
</evidence>
<gene>
    <name evidence="2 3 4 5" type="primary">LOC105047779</name>
</gene>
<dbReference type="Proteomes" id="UP000504607">
    <property type="component" value="Chromosome 6"/>
</dbReference>
<reference evidence="2 3" key="1">
    <citation type="submission" date="2025-04" db="UniProtKB">
        <authorList>
            <consortium name="RefSeq"/>
        </authorList>
    </citation>
    <scope>IDENTIFICATION</scope>
</reference>
<dbReference type="RefSeq" id="XP_073114883.1">
    <property type="nucleotide sequence ID" value="XM_073258782.1"/>
</dbReference>
<dbReference type="InterPro" id="IPR006722">
    <property type="entry name" value="Sedlin"/>
</dbReference>
<evidence type="ECO:0000313" key="2">
    <source>
        <dbReference type="RefSeq" id="XP_010925154.1"/>
    </source>
</evidence>
<dbReference type="PANTHER" id="PTHR12403">
    <property type="entry name" value="TRAFFICKING PROTEIN PARTICLE COMPLEX SUBUNIT 2"/>
    <property type="match status" value="1"/>
</dbReference>
<organism evidence="1 3">
    <name type="scientific">Elaeis guineensis var. tenera</name>
    <name type="common">Oil palm</name>
    <dbReference type="NCBI Taxonomy" id="51953"/>
    <lineage>
        <taxon>Eukaryota</taxon>
        <taxon>Viridiplantae</taxon>
        <taxon>Streptophyta</taxon>
        <taxon>Embryophyta</taxon>
        <taxon>Tracheophyta</taxon>
        <taxon>Spermatophyta</taxon>
        <taxon>Magnoliopsida</taxon>
        <taxon>Liliopsida</taxon>
        <taxon>Arecaceae</taxon>
        <taxon>Arecoideae</taxon>
        <taxon>Cocoseae</taxon>
        <taxon>Elaeidinae</taxon>
        <taxon>Elaeis</taxon>
    </lineage>
</organism>
<dbReference type="Gene3D" id="3.30.450.70">
    <property type="match status" value="1"/>
</dbReference>
<dbReference type="RefSeq" id="XP_073114885.1">
    <property type="nucleotide sequence ID" value="XM_073258784.1"/>
</dbReference>
<evidence type="ECO:0000313" key="4">
    <source>
        <dbReference type="RefSeq" id="XP_019706921.1"/>
    </source>
</evidence>
<dbReference type="RefSeq" id="XP_019706921.1">
    <property type="nucleotide sequence ID" value="XM_019851362.2"/>
</dbReference>
<protein>
    <submittedName>
        <fullName evidence="2 4">Trafficking protein particle complex subunit 2 isoform X1</fullName>
    </submittedName>
    <submittedName>
        <fullName evidence="5">Trafficking protein particle complex subunit 2 isoform X2</fullName>
    </submittedName>
</protein>
<dbReference type="CDD" id="cd14825">
    <property type="entry name" value="TRAPPC2_sedlin"/>
    <property type="match status" value="1"/>
</dbReference>
<dbReference type="GO" id="GO:0005737">
    <property type="term" value="C:cytoplasm"/>
    <property type="evidence" value="ECO:0007669"/>
    <property type="project" value="GOC"/>
</dbReference>
<dbReference type="InterPro" id="IPR011012">
    <property type="entry name" value="Longin-like_dom_sf"/>
</dbReference>
<accession>A0A6I9REZ4</accession>
<evidence type="ECO:0000313" key="3">
    <source>
        <dbReference type="RefSeq" id="XP_010925156.1"/>
    </source>
</evidence>
<dbReference type="SUPFAM" id="SSF64356">
    <property type="entry name" value="SNARE-like"/>
    <property type="match status" value="1"/>
</dbReference>
<dbReference type="RefSeq" id="XP_029121179.1">
    <property type="nucleotide sequence ID" value="XM_029265346.1"/>
</dbReference>
<name>A0A6I9REZ4_ELAGV</name>
<dbReference type="Pfam" id="PF04628">
    <property type="entry name" value="Sedlin_N"/>
    <property type="match status" value="1"/>
</dbReference>
<proteinExistence type="predicted"/>
<dbReference type="OrthoDB" id="10252102at2759"/>
<keyword evidence="1" id="KW-1185">Reference proteome</keyword>
<dbReference type="GeneID" id="105047779"/>
<sequence length="206" mass="23160">MQSKEIFSGAVGGAGGNWIKKQTHILSCLPYNSYTPAFFHILGINQIVAACQTLFPNFFTGCQYFGLSWAYMANMACFIIVSRNDIPIYEAEVGSAPKKEEAAHQHQFILHAALDIVQDLAWTTSAMFLKAVDRFNDLVVSVYVTAGHTRLMLLHDSRNEDGIKSFFQDVQELYVKILLNPLYLPGSRITSSHFDTKVRALARKYL</sequence>
<dbReference type="RefSeq" id="XP_073114901.1">
    <property type="nucleotide sequence ID" value="XM_073258800.1"/>
</dbReference>
<evidence type="ECO:0000313" key="1">
    <source>
        <dbReference type="Proteomes" id="UP000504607"/>
    </source>
</evidence>